<dbReference type="RefSeq" id="WP_074607725.1">
    <property type="nucleotide sequence ID" value="NZ_FNGY01000004.1"/>
</dbReference>
<dbReference type="GO" id="GO:0004553">
    <property type="term" value="F:hydrolase activity, hydrolyzing O-glycosyl compounds"/>
    <property type="evidence" value="ECO:0007669"/>
    <property type="project" value="InterPro"/>
</dbReference>
<dbReference type="Proteomes" id="UP000183200">
    <property type="component" value="Unassembled WGS sequence"/>
</dbReference>
<name>A0A1G9V3Z7_9SPHI</name>
<reference evidence="8" key="1">
    <citation type="submission" date="2016-10" db="EMBL/GenBank/DDBJ databases">
        <authorList>
            <person name="Varghese N."/>
            <person name="Submissions S."/>
        </authorList>
    </citation>
    <scope>NUCLEOTIDE SEQUENCE [LARGE SCALE GENOMIC DNA]</scope>
    <source>
        <strain evidence="8">DSM 19110</strain>
    </source>
</reference>
<evidence type="ECO:0000313" key="8">
    <source>
        <dbReference type="Proteomes" id="UP000183200"/>
    </source>
</evidence>
<dbReference type="Gene3D" id="2.115.10.20">
    <property type="entry name" value="Glycosyl hydrolase domain, family 43"/>
    <property type="match status" value="2"/>
</dbReference>
<feature type="chain" id="PRO_5010336141" evidence="6">
    <location>
        <begin position="29"/>
        <end position="718"/>
    </location>
</feature>
<dbReference type="OrthoDB" id="9803461at2"/>
<organism evidence="7 8">
    <name type="scientific">Pedobacter steynii</name>
    <dbReference type="NCBI Taxonomy" id="430522"/>
    <lineage>
        <taxon>Bacteria</taxon>
        <taxon>Pseudomonadati</taxon>
        <taxon>Bacteroidota</taxon>
        <taxon>Sphingobacteriia</taxon>
        <taxon>Sphingobacteriales</taxon>
        <taxon>Sphingobacteriaceae</taxon>
        <taxon>Pedobacter</taxon>
    </lineage>
</organism>
<evidence type="ECO:0000256" key="4">
    <source>
        <dbReference type="ARBA" id="ARBA00023277"/>
    </source>
</evidence>
<keyword evidence="3 7" id="KW-0378">Hydrolase</keyword>
<dbReference type="InterPro" id="IPR023296">
    <property type="entry name" value="Glyco_hydro_beta-prop_sf"/>
</dbReference>
<dbReference type="InterPro" id="IPR006710">
    <property type="entry name" value="Glyco_hydro_43"/>
</dbReference>
<keyword evidence="6" id="KW-0732">Signal</keyword>
<dbReference type="PANTHER" id="PTHR43772">
    <property type="entry name" value="ENDO-1,4-BETA-XYLANASE"/>
    <property type="match status" value="1"/>
</dbReference>
<dbReference type="PANTHER" id="PTHR43772:SF2">
    <property type="entry name" value="PUTATIVE (AFU_ORTHOLOGUE AFUA_2G04480)-RELATED"/>
    <property type="match status" value="1"/>
</dbReference>
<evidence type="ECO:0000256" key="6">
    <source>
        <dbReference type="SAM" id="SignalP"/>
    </source>
</evidence>
<keyword evidence="4" id="KW-0119">Carbohydrate metabolism</keyword>
<evidence type="ECO:0000256" key="1">
    <source>
        <dbReference type="ARBA" id="ARBA00009865"/>
    </source>
</evidence>
<dbReference type="Pfam" id="PF04616">
    <property type="entry name" value="Glyco_hydro_43"/>
    <property type="match status" value="2"/>
</dbReference>
<evidence type="ECO:0000313" key="7">
    <source>
        <dbReference type="EMBL" id="SDM66797.1"/>
    </source>
</evidence>
<dbReference type="SUPFAM" id="SSF75005">
    <property type="entry name" value="Arabinanase/levansucrase/invertase"/>
    <property type="match status" value="2"/>
</dbReference>
<proteinExistence type="inferred from homology"/>
<dbReference type="AlphaFoldDB" id="A0A1G9V3Z7"/>
<dbReference type="Gene3D" id="2.60.40.2340">
    <property type="match status" value="1"/>
</dbReference>
<protein>
    <submittedName>
        <fullName evidence="7">Glycosyl hydrolases family 43</fullName>
    </submittedName>
</protein>
<evidence type="ECO:0000256" key="3">
    <source>
        <dbReference type="ARBA" id="ARBA00022801"/>
    </source>
</evidence>
<accession>A0A1G9V3Z7</accession>
<evidence type="ECO:0000256" key="5">
    <source>
        <dbReference type="ARBA" id="ARBA00023295"/>
    </source>
</evidence>
<sequence length="718" mass="80530">MNIKFNRNCHKLLLSCLVLVLTSWSALAQKQKNTAYLFTYFTGNSGVEESIRFAISSDGYTYRALNNDQPVISSAVISSTGGVRDPHILRGADGKTFYMVVTDMVSAKGWDSNRAMVLLKSTDLINWTSSIVNIQKRFPGQENLLRVWAPQTIYDQKAGKYMVYWSMKHGADPDKIYWAYANKDFTDLETAPKQLFFSPTNGACIDGDIIFDQGKYHLFFKTEGEGLGIRVAVSDQLKEGYVLREGNVQQTKDPVEGAGVFKLNNGEGYILMYDVYTKGRYQFTKTKDLKQFTVVDHDVKMDFHPRHGTVLPITTQEANALLKKWYRPENLLNSFQSAAIKRNNVVVDTTNSTLYLPVKHGNLLKSFDPGFVIFPGMDISPKAPYDFTKGPVKLKVSSPGGKPKVYEVSASIDLNPVLNGYYADPEILYSHKTGKYHLYPTSDGFTDWAGNYFKTFSSSNLAGWKDEGVILDLPRDVSWAKRNAWAPTIAEKKINGSYKYYYYFTAAQKIGVAVADDPSGPFKDSGKALIAGKPQGIKGGQEIDPDVFTDPKSGKSYLYWGNGYMAVALLNDDMISIDSSSVKVITPDETYREGTEVFYRKGKYYFLWSQNDTRDADYGVRYGISDTPTGKINLPENNLILSKDVKQGIYATGHNSVIQVPGKDDWYIVYHRFTRPHGLGMGQSAGYHREVCIDKLEFDTNGNIKVVQLTLKGIYLAD</sequence>
<feature type="signal peptide" evidence="6">
    <location>
        <begin position="1"/>
        <end position="28"/>
    </location>
</feature>
<evidence type="ECO:0000256" key="2">
    <source>
        <dbReference type="ARBA" id="ARBA00022651"/>
    </source>
</evidence>
<dbReference type="CDD" id="cd18828">
    <property type="entry name" value="GH43_BT3675-like"/>
    <property type="match status" value="1"/>
</dbReference>
<keyword evidence="5" id="KW-0326">Glycosidase</keyword>
<keyword evidence="2" id="KW-0624">Polysaccharide degradation</keyword>
<dbReference type="InterPro" id="IPR052176">
    <property type="entry name" value="Glycosyl_Hydrlase_43_Enz"/>
</dbReference>
<gene>
    <name evidence="7" type="ORF">SAMN05421820_104376</name>
</gene>
<keyword evidence="8" id="KW-1185">Reference proteome</keyword>
<dbReference type="GO" id="GO:0045493">
    <property type="term" value="P:xylan catabolic process"/>
    <property type="evidence" value="ECO:0007669"/>
    <property type="project" value="UniProtKB-KW"/>
</dbReference>
<keyword evidence="2" id="KW-0858">Xylan degradation</keyword>
<dbReference type="CDD" id="cd08983">
    <property type="entry name" value="GH43_Bt3655-like"/>
    <property type="match status" value="1"/>
</dbReference>
<comment type="similarity">
    <text evidence="1">Belongs to the glycosyl hydrolase 43 family.</text>
</comment>
<dbReference type="EMBL" id="FNGY01000004">
    <property type="protein sequence ID" value="SDM66797.1"/>
    <property type="molecule type" value="Genomic_DNA"/>
</dbReference>
<dbReference type="STRING" id="430522.BFS30_21055"/>